<reference evidence="2 3" key="1">
    <citation type="submission" date="2018-06" db="EMBL/GenBank/DDBJ databases">
        <authorList>
            <consortium name="Pathogen Informatics"/>
            <person name="Doyle S."/>
        </authorList>
    </citation>
    <scope>NUCLEOTIDE SEQUENCE [LARGE SCALE GENOMIC DNA]</scope>
    <source>
        <strain evidence="2 3">NCTC9177</strain>
    </source>
</reference>
<proteinExistence type="predicted"/>
<feature type="region of interest" description="Disordered" evidence="1">
    <location>
        <begin position="36"/>
        <end position="63"/>
    </location>
</feature>
<evidence type="ECO:0000313" key="2">
    <source>
        <dbReference type="EMBL" id="STS90426.1"/>
    </source>
</evidence>
<dbReference type="Proteomes" id="UP000254545">
    <property type="component" value="Unassembled WGS sequence"/>
</dbReference>
<comment type="caution">
    <text evidence="2">The sequence shown here is derived from an EMBL/GenBank/DDBJ whole genome shotgun (WGS) entry which is preliminary data.</text>
</comment>
<gene>
    <name evidence="2" type="ORF">NCTC9177_04323</name>
</gene>
<protein>
    <submittedName>
        <fullName evidence="2">Uncharacterized protein</fullName>
    </submittedName>
</protein>
<accession>A0A7H4MJC6</accession>
<feature type="compositionally biased region" description="Basic and acidic residues" evidence="1">
    <location>
        <begin position="54"/>
        <end position="63"/>
    </location>
</feature>
<evidence type="ECO:0000256" key="1">
    <source>
        <dbReference type="SAM" id="MobiDB-lite"/>
    </source>
</evidence>
<dbReference type="AlphaFoldDB" id="A0A7H4MJC6"/>
<evidence type="ECO:0000313" key="3">
    <source>
        <dbReference type="Proteomes" id="UP000254545"/>
    </source>
</evidence>
<name>A0A7H4MJC6_KLEVA</name>
<sequence>MAAADKMLGHQLRRLHVVRADQIDIVKVAGAGSKHQRHAGLRGPLAQFAPAIDRPGDDHPVDPLRREGIKPLVYLLAAAPALGEEHHFPLPFQGVGEAGG</sequence>
<dbReference type="EMBL" id="UGKR01000003">
    <property type="protein sequence ID" value="STS90426.1"/>
    <property type="molecule type" value="Genomic_DNA"/>
</dbReference>
<organism evidence="2 3">
    <name type="scientific">Klebsiella variicola</name>
    <dbReference type="NCBI Taxonomy" id="244366"/>
    <lineage>
        <taxon>Bacteria</taxon>
        <taxon>Pseudomonadati</taxon>
        <taxon>Pseudomonadota</taxon>
        <taxon>Gammaproteobacteria</taxon>
        <taxon>Enterobacterales</taxon>
        <taxon>Enterobacteriaceae</taxon>
        <taxon>Klebsiella/Raoultella group</taxon>
        <taxon>Klebsiella</taxon>
        <taxon>Klebsiella pneumoniae complex</taxon>
    </lineage>
</organism>